<feature type="domain" description="Glutaredoxin" evidence="2">
    <location>
        <begin position="342"/>
        <end position="391"/>
    </location>
</feature>
<dbReference type="GO" id="GO:0015038">
    <property type="term" value="F:glutathione disulfide oxidoreductase activity"/>
    <property type="evidence" value="ECO:0007669"/>
    <property type="project" value="TreeGrafter"/>
</dbReference>
<accession>A0A455AE16</accession>
<sequence length="438" mass="45907">MGLQPILSQGGQGTSLWPFGRQEVAKEKVFWFPAKASGGLACFLSLRDLWACVLQDESPSCPSRISGCARKLHGEDGRCRAWAALWGPFLTSGRSPGTGASSPGRPGPAGSDTATLAQLPPPSRAQTSPGPASGAAPNRRLGNVRDVSVPQSPPGRRAHLSAPGTSRLSSAAREELRRRLLGLIEGHRVVIFSKSYCPHSARVGGQGLPGLLVRRLRGPPPLPGSAGPCPPAPRASGPSVPPSPADPVRRLHRPRRPWLGHAVLPSASGRACGREPVSCPGREPGGRGRGIRREKVSRVLSWEESNGERPALVPSRPSSPDPLGASAAVCAGLPAAPQCTCVAKELFSSLGVDCNILELDQVDDGASVQEVLLEITDQRTVPNIFVNKVHVGGCDRTFQAHQSGLLQELLQEDPAHDYDLIVIGGGSGGLSCAQVRGK</sequence>
<evidence type="ECO:0000256" key="1">
    <source>
        <dbReference type="SAM" id="MobiDB-lite"/>
    </source>
</evidence>
<evidence type="ECO:0000259" key="2">
    <source>
        <dbReference type="Pfam" id="PF00462"/>
    </source>
</evidence>
<evidence type="ECO:0000313" key="4">
    <source>
        <dbReference type="RefSeq" id="XP_028334595.1"/>
    </source>
</evidence>
<dbReference type="InterPro" id="IPR036249">
    <property type="entry name" value="Thioredoxin-like_sf"/>
</dbReference>
<proteinExistence type="predicted"/>
<gene>
    <name evidence="4" type="primary">LOC114484206</name>
</gene>
<reference evidence="4" key="1">
    <citation type="submission" date="2025-08" db="UniProtKB">
        <authorList>
            <consortium name="RefSeq"/>
        </authorList>
    </citation>
    <scope>IDENTIFICATION</scope>
    <source>
        <tissue evidence="4">Muscle</tissue>
    </source>
</reference>
<dbReference type="CDD" id="cd03419">
    <property type="entry name" value="GRX_GRXh_1_2_like"/>
    <property type="match status" value="1"/>
</dbReference>
<dbReference type="InterPro" id="IPR002109">
    <property type="entry name" value="Glutaredoxin"/>
</dbReference>
<name>A0A455AE16_PHYMC</name>
<dbReference type="PROSITE" id="PS51354">
    <property type="entry name" value="GLUTAREDOXIN_2"/>
    <property type="match status" value="1"/>
</dbReference>
<evidence type="ECO:0000313" key="3">
    <source>
        <dbReference type="Proteomes" id="UP000248484"/>
    </source>
</evidence>
<dbReference type="KEGG" id="pcad:114484206"/>
<organism evidence="3 4">
    <name type="scientific">Physeter macrocephalus</name>
    <name type="common">Sperm whale</name>
    <name type="synonym">Physeter catodon</name>
    <dbReference type="NCBI Taxonomy" id="9755"/>
    <lineage>
        <taxon>Eukaryota</taxon>
        <taxon>Metazoa</taxon>
        <taxon>Chordata</taxon>
        <taxon>Craniata</taxon>
        <taxon>Vertebrata</taxon>
        <taxon>Euteleostomi</taxon>
        <taxon>Mammalia</taxon>
        <taxon>Eutheria</taxon>
        <taxon>Laurasiatheria</taxon>
        <taxon>Artiodactyla</taxon>
        <taxon>Whippomorpha</taxon>
        <taxon>Cetacea</taxon>
        <taxon>Odontoceti</taxon>
        <taxon>Physeteridae</taxon>
        <taxon>Physeter</taxon>
    </lineage>
</organism>
<protein>
    <recommendedName>
        <fullName evidence="2">Glutaredoxin domain-containing protein</fullName>
    </recommendedName>
</protein>
<keyword evidence="3" id="KW-1185">Reference proteome</keyword>
<dbReference type="Proteomes" id="UP000248484">
    <property type="component" value="Chromosome 18"/>
</dbReference>
<feature type="region of interest" description="Disordered" evidence="1">
    <location>
        <begin position="93"/>
        <end position="171"/>
    </location>
</feature>
<feature type="compositionally biased region" description="Pro residues" evidence="1">
    <location>
        <begin position="218"/>
        <end position="245"/>
    </location>
</feature>
<dbReference type="PANTHER" id="PTHR45694:SF18">
    <property type="entry name" value="GLUTAREDOXIN-1-RELATED"/>
    <property type="match status" value="1"/>
</dbReference>
<dbReference type="GO" id="GO:0034599">
    <property type="term" value="P:cellular response to oxidative stress"/>
    <property type="evidence" value="ECO:0007669"/>
    <property type="project" value="TreeGrafter"/>
</dbReference>
<dbReference type="AlphaFoldDB" id="A0A455AE16"/>
<dbReference type="InParanoid" id="A0A455AE16"/>
<dbReference type="Pfam" id="PF00462">
    <property type="entry name" value="Glutaredoxin"/>
    <property type="match status" value="1"/>
</dbReference>
<dbReference type="GO" id="GO:0005737">
    <property type="term" value="C:cytoplasm"/>
    <property type="evidence" value="ECO:0007669"/>
    <property type="project" value="TreeGrafter"/>
</dbReference>
<dbReference type="OrthoDB" id="5956163at2759"/>
<feature type="compositionally biased region" description="Low complexity" evidence="1">
    <location>
        <begin position="93"/>
        <end position="111"/>
    </location>
</feature>
<dbReference type="SUPFAM" id="SSF52833">
    <property type="entry name" value="Thioredoxin-like"/>
    <property type="match status" value="1"/>
</dbReference>
<dbReference type="RefSeq" id="XP_028334595.1">
    <property type="nucleotide sequence ID" value="XM_028478794.2"/>
</dbReference>
<dbReference type="PANTHER" id="PTHR45694">
    <property type="entry name" value="GLUTAREDOXIN 2"/>
    <property type="match status" value="1"/>
</dbReference>
<feature type="region of interest" description="Disordered" evidence="1">
    <location>
        <begin position="214"/>
        <end position="250"/>
    </location>
</feature>
<dbReference type="Gene3D" id="3.40.30.10">
    <property type="entry name" value="Glutaredoxin"/>
    <property type="match status" value="1"/>
</dbReference>
<feature type="region of interest" description="Disordered" evidence="1">
    <location>
        <begin position="273"/>
        <end position="323"/>
    </location>
</feature>
<dbReference type="GeneID" id="114484206"/>